<keyword evidence="6 12" id="KW-0175">Coiled coil</keyword>
<feature type="coiled-coil region" evidence="12">
    <location>
        <begin position="26"/>
        <end position="219"/>
    </location>
</feature>
<evidence type="ECO:0000256" key="8">
    <source>
        <dbReference type="ARBA" id="ARBA00023288"/>
    </source>
</evidence>
<dbReference type="InterPro" id="IPR039008">
    <property type="entry name" value="IF_rod_dom"/>
</dbReference>
<feature type="coiled-coil region" evidence="12">
    <location>
        <begin position="487"/>
        <end position="514"/>
    </location>
</feature>
<dbReference type="Pfam" id="PF00038">
    <property type="entry name" value="Filament"/>
    <property type="match status" value="3"/>
</dbReference>
<dbReference type="Pfam" id="PF00932">
    <property type="entry name" value="LTD"/>
    <property type="match status" value="2"/>
</dbReference>
<dbReference type="SUPFAM" id="SSF90257">
    <property type="entry name" value="Myosin rod fragments"/>
    <property type="match status" value="1"/>
</dbReference>
<feature type="domain" description="LTD" evidence="14">
    <location>
        <begin position="340"/>
        <end position="457"/>
    </location>
</feature>
<dbReference type="PROSITE" id="PS51842">
    <property type="entry name" value="IF_ROD_2"/>
    <property type="match status" value="2"/>
</dbReference>
<dbReference type="FunFam" id="2.60.40.1260:FF:000001">
    <property type="entry name" value="Lamin A/C"/>
    <property type="match status" value="1"/>
</dbReference>
<feature type="domain" description="IF rod" evidence="15">
    <location>
        <begin position="29"/>
        <end position="302"/>
    </location>
</feature>
<evidence type="ECO:0000313" key="17">
    <source>
        <dbReference type="Proteomes" id="UP000050525"/>
    </source>
</evidence>
<dbReference type="GO" id="GO:0005654">
    <property type="term" value="C:nucleoplasm"/>
    <property type="evidence" value="ECO:0007669"/>
    <property type="project" value="UniProtKB-SubCell"/>
</dbReference>
<dbReference type="InterPro" id="IPR018039">
    <property type="entry name" value="IF_conserved"/>
</dbReference>
<feature type="compositionally biased region" description="Low complexity" evidence="13">
    <location>
        <begin position="316"/>
        <end position="327"/>
    </location>
</feature>
<dbReference type="InterPro" id="IPR036415">
    <property type="entry name" value="Lamin_tail_dom_sf"/>
</dbReference>
<evidence type="ECO:0000256" key="9">
    <source>
        <dbReference type="ARBA" id="ARBA00023289"/>
    </source>
</evidence>
<keyword evidence="7" id="KW-0539">Nucleus</keyword>
<evidence type="ECO:0000256" key="4">
    <source>
        <dbReference type="ARBA" id="ARBA00022553"/>
    </source>
</evidence>
<evidence type="ECO:0000256" key="7">
    <source>
        <dbReference type="ARBA" id="ARBA00023242"/>
    </source>
</evidence>
<dbReference type="PROSITE" id="PS00226">
    <property type="entry name" value="IF_ROD_1"/>
    <property type="match status" value="1"/>
</dbReference>
<dbReference type="GO" id="GO:0005200">
    <property type="term" value="F:structural constituent of cytoskeleton"/>
    <property type="evidence" value="ECO:0007669"/>
    <property type="project" value="TreeGrafter"/>
</dbReference>
<dbReference type="Proteomes" id="UP000050525">
    <property type="component" value="Unassembled WGS sequence"/>
</dbReference>
<comment type="similarity">
    <text evidence="11">Belongs to the intermediate filament family.</text>
</comment>
<gene>
    <name evidence="16" type="ORF">Y1Q_0004491</name>
</gene>
<dbReference type="GO" id="GO:0005882">
    <property type="term" value="C:intermediate filament"/>
    <property type="evidence" value="ECO:0007669"/>
    <property type="project" value="UniProtKB-KW"/>
</dbReference>
<comment type="caution">
    <text evidence="16">The sequence shown here is derived from an EMBL/GenBank/DDBJ whole genome shotgun (WGS) entry which is preliminary data.</text>
</comment>
<dbReference type="Gene3D" id="1.20.5.1160">
    <property type="entry name" value="Vasodilator-stimulated phosphoprotein"/>
    <property type="match status" value="5"/>
</dbReference>
<evidence type="ECO:0000256" key="6">
    <source>
        <dbReference type="ARBA" id="ARBA00023054"/>
    </source>
</evidence>
<dbReference type="GO" id="GO:0031507">
    <property type="term" value="P:heterochromatin formation"/>
    <property type="evidence" value="ECO:0007669"/>
    <property type="project" value="TreeGrafter"/>
</dbReference>
<feature type="domain" description="LTD" evidence="14">
    <location>
        <begin position="595"/>
        <end position="711"/>
    </location>
</feature>
<keyword evidence="3" id="KW-0488">Methylation</keyword>
<evidence type="ECO:0000256" key="13">
    <source>
        <dbReference type="SAM" id="MobiDB-lite"/>
    </source>
</evidence>
<keyword evidence="17" id="KW-1185">Reference proteome</keyword>
<feature type="region of interest" description="Disordered" evidence="13">
    <location>
        <begin position="1071"/>
        <end position="1098"/>
    </location>
</feature>
<evidence type="ECO:0000313" key="16">
    <source>
        <dbReference type="EMBL" id="KYO41794.1"/>
    </source>
</evidence>
<dbReference type="PANTHER" id="PTHR45721:SF5">
    <property type="entry name" value="PRELAMIN-A_C"/>
    <property type="match status" value="1"/>
</dbReference>
<proteinExistence type="inferred from homology"/>
<feature type="coiled-coil region" evidence="12">
    <location>
        <begin position="950"/>
        <end position="977"/>
    </location>
</feature>
<dbReference type="Gene3D" id="1.20.5.170">
    <property type="match status" value="1"/>
</dbReference>
<keyword evidence="4" id="KW-0597">Phosphoprotein</keyword>
<keyword evidence="5 11" id="KW-0403">Intermediate filament</keyword>
<evidence type="ECO:0000256" key="10">
    <source>
        <dbReference type="ARBA" id="ARBA00024186"/>
    </source>
</evidence>
<feature type="coiled-coil region" evidence="12">
    <location>
        <begin position="743"/>
        <end position="918"/>
    </location>
</feature>
<feature type="region of interest" description="Disordered" evidence="13">
    <location>
        <begin position="466"/>
        <end position="486"/>
    </location>
</feature>
<dbReference type="InterPro" id="IPR001322">
    <property type="entry name" value="Lamin_tail_dom"/>
</dbReference>
<dbReference type="PROSITE" id="PS51841">
    <property type="entry name" value="LTD"/>
    <property type="match status" value="3"/>
</dbReference>
<dbReference type="GO" id="GO:0051664">
    <property type="term" value="P:nuclear pore localization"/>
    <property type="evidence" value="ECO:0007669"/>
    <property type="project" value="TreeGrafter"/>
</dbReference>
<dbReference type="STRING" id="8496.A0A151NYD0"/>
<dbReference type="SUPFAM" id="SSF74853">
    <property type="entry name" value="Lamin A/C globular tail domain"/>
    <property type="match status" value="3"/>
</dbReference>
<feature type="region of interest" description="Disordered" evidence="13">
    <location>
        <begin position="571"/>
        <end position="609"/>
    </location>
</feature>
<feature type="region of interest" description="Disordered" evidence="13">
    <location>
        <begin position="720"/>
        <end position="743"/>
    </location>
</feature>
<dbReference type="GO" id="GO:0016363">
    <property type="term" value="C:nuclear matrix"/>
    <property type="evidence" value="ECO:0007669"/>
    <property type="project" value="UniProtKB-SubCell"/>
</dbReference>
<reference evidence="16 17" key="1">
    <citation type="journal article" date="2012" name="Genome Biol.">
        <title>Sequencing three crocodilian genomes to illuminate the evolution of archosaurs and amniotes.</title>
        <authorList>
            <person name="St John J.A."/>
            <person name="Braun E.L."/>
            <person name="Isberg S.R."/>
            <person name="Miles L.G."/>
            <person name="Chong A.Y."/>
            <person name="Gongora J."/>
            <person name="Dalzell P."/>
            <person name="Moran C."/>
            <person name="Bed'hom B."/>
            <person name="Abzhanov A."/>
            <person name="Burgess S.C."/>
            <person name="Cooksey A.M."/>
            <person name="Castoe T.A."/>
            <person name="Crawford N.G."/>
            <person name="Densmore L.D."/>
            <person name="Drew J.C."/>
            <person name="Edwards S.V."/>
            <person name="Faircloth B.C."/>
            <person name="Fujita M.K."/>
            <person name="Greenwold M.J."/>
            <person name="Hoffmann F.G."/>
            <person name="Howard J.M."/>
            <person name="Iguchi T."/>
            <person name="Janes D.E."/>
            <person name="Khan S.Y."/>
            <person name="Kohno S."/>
            <person name="de Koning A.J."/>
            <person name="Lance S.L."/>
            <person name="McCarthy F.M."/>
            <person name="McCormack J.E."/>
            <person name="Merchant M.E."/>
            <person name="Peterson D.G."/>
            <person name="Pollock D.D."/>
            <person name="Pourmand N."/>
            <person name="Raney B.J."/>
            <person name="Roessler K.A."/>
            <person name="Sanford J.R."/>
            <person name="Sawyer R.H."/>
            <person name="Schmidt C.J."/>
            <person name="Triplett E.W."/>
            <person name="Tuberville T.D."/>
            <person name="Venegas-Anaya M."/>
            <person name="Howard J.T."/>
            <person name="Jarvis E.D."/>
            <person name="Guillette L.J.Jr."/>
            <person name="Glenn T.C."/>
            <person name="Green R.E."/>
            <person name="Ray D.A."/>
        </authorList>
    </citation>
    <scope>NUCLEOTIDE SEQUENCE [LARGE SCALE GENOMIC DNA]</scope>
    <source>
        <strain evidence="16">KSC_2009_1</strain>
    </source>
</reference>
<evidence type="ECO:0000256" key="11">
    <source>
        <dbReference type="RuleBase" id="RU000685"/>
    </source>
</evidence>
<feature type="region of interest" description="Disordered" evidence="13">
    <location>
        <begin position="1"/>
        <end position="21"/>
    </location>
</feature>
<keyword evidence="9" id="KW-0636">Prenylation</keyword>
<feature type="compositionally biased region" description="Acidic residues" evidence="13">
    <location>
        <begin position="720"/>
        <end position="729"/>
    </location>
</feature>
<evidence type="ECO:0000259" key="14">
    <source>
        <dbReference type="PROSITE" id="PS51841"/>
    </source>
</evidence>
<evidence type="ECO:0000256" key="1">
    <source>
        <dbReference type="ARBA" id="ARBA00004109"/>
    </source>
</evidence>
<dbReference type="GO" id="GO:0007097">
    <property type="term" value="P:nuclear migration"/>
    <property type="evidence" value="ECO:0007669"/>
    <property type="project" value="TreeGrafter"/>
</dbReference>
<feature type="region of interest" description="Disordered" evidence="13">
    <location>
        <begin position="302"/>
        <end position="344"/>
    </location>
</feature>
<evidence type="ECO:0000259" key="15">
    <source>
        <dbReference type="PROSITE" id="PS51842"/>
    </source>
</evidence>
<organism evidence="16 17">
    <name type="scientific">Alligator mississippiensis</name>
    <name type="common">American alligator</name>
    <dbReference type="NCBI Taxonomy" id="8496"/>
    <lineage>
        <taxon>Eukaryota</taxon>
        <taxon>Metazoa</taxon>
        <taxon>Chordata</taxon>
        <taxon>Craniata</taxon>
        <taxon>Vertebrata</taxon>
        <taxon>Euteleostomi</taxon>
        <taxon>Archelosauria</taxon>
        <taxon>Archosauria</taxon>
        <taxon>Crocodylia</taxon>
        <taxon>Alligatoridae</taxon>
        <taxon>Alligatorinae</taxon>
        <taxon>Alligator</taxon>
    </lineage>
</organism>
<evidence type="ECO:0000256" key="3">
    <source>
        <dbReference type="ARBA" id="ARBA00022481"/>
    </source>
</evidence>
<protein>
    <submittedName>
        <fullName evidence="16">Lamin-A</fullName>
    </submittedName>
</protein>
<dbReference type="PANTHER" id="PTHR45721">
    <property type="entry name" value="LAMIN DM0-RELATED"/>
    <property type="match status" value="1"/>
</dbReference>
<dbReference type="GO" id="GO:0006998">
    <property type="term" value="P:nuclear envelope organization"/>
    <property type="evidence" value="ECO:0007669"/>
    <property type="project" value="TreeGrafter"/>
</dbReference>
<comment type="subcellular location">
    <subcellularLocation>
        <location evidence="10">Nucleus lamina</location>
    </subcellularLocation>
    <subcellularLocation>
        <location evidence="1">Nucleus matrix</location>
    </subcellularLocation>
    <subcellularLocation>
        <location evidence="2">Nucleus</location>
        <location evidence="2">Nucleoplasm</location>
    </subcellularLocation>
</comment>
<dbReference type="GO" id="GO:0005652">
    <property type="term" value="C:nuclear lamina"/>
    <property type="evidence" value="ECO:0007669"/>
    <property type="project" value="UniProtKB-SubCell"/>
</dbReference>
<feature type="domain" description="IF rod" evidence="15">
    <location>
        <begin position="739"/>
        <end position="978"/>
    </location>
</feature>
<dbReference type="SMART" id="SM01391">
    <property type="entry name" value="Filament"/>
    <property type="match status" value="1"/>
</dbReference>
<dbReference type="AlphaFoldDB" id="A0A151NYD0"/>
<sequence>METPGQRRTTRSGTGTTPLSPTRITRLQEKEDLQELNDRLAVYIDRVRSLESENAGLRLRITESEEVVSREVSGIKVAYESELADARKTLDSVAKERARLQLELSKVREEHKELKARNAKKESDLLSAQSRLKDLEALLNSKEAALTTALGEKRNLENEVRELRAQVAKLEAALNEAKKQLQDEMLRRVDAENRLQTLKEELEFQKNIYSEELRETKRRHETRLVEIDNGRQREFESKLSEALHDLRAQHEAQINLYKEELEKTYSAKQQLDEYQELLGIKLALDMEIHAYRKLLEGEEERLHLSPSPTSQKSGSRSHVVRSSLQSSSKKRKLEDGEGRTTFSHHVRTSGRVAVEEVDLDGKFVRLKNKSNEDQALGNWQIKRMNGEDPVVSYRFPPKFTLKAGQVVTIWGSGAGATHSPPTDLVWKAQSSWGTGDSLRTALINSNGEEVAMRKLVRTVVINDEDEDDDEEGMHHHRHHHLHKKEDMQELNNRLAAYIDRVQSLESENAGLRLRTSEEVVSGIKADYESELADTRKTLDSAPKERARLQLELSKVQKEHKELMTWLHLSPSPLSQKSSSHSHVARSTLQSSFKKRKLEDSESHTSGPVAVEEVDLDGKFVWLKNKSNEDQALGNWQIKRQNGKDPVISYRFPPRFTLQAGQVVTIWGSEAGATHSPPMDLVWKAQSSWGTGDSLRTALINGQEVAMTKLVCTRMVNGEIEEDDEEDDEEGIHHHRHQHEKEDLQELNDRLATYIDHVRSLESENARLRLRITETEEEVNPKLSGIKAAYESELADARKSLDSEAKKRARLQLELSKVREEHAKLKARNAEKEEDLLFAQSCLRDLEAQLNSKEAVLTTALGEKRNLENEVQELRTQVANLEAALNEAKEQLHEETLRRMGTENQLQTLKEEVDFQKNLWSKELQETKRHHETRLVEIDKGRQQEFKSKLSEALHDLRAEHEAQVKLYKEELEKTYSAKDQALGNWQIKRQNGEDPVISYRFPPRFTLKADQVVTIWGSGAGATHNPRTDLVWKAQSSWGTRDSLRTALINSNGQEVAMRKLVCTMISDEDEDDDEEGMHNHHHHHNLQSRIARQGTWR</sequence>
<dbReference type="EMBL" id="AKHW03001603">
    <property type="protein sequence ID" value="KYO41794.1"/>
    <property type="molecule type" value="Genomic_DNA"/>
</dbReference>
<name>A0A151NYD0_ALLMI</name>
<evidence type="ECO:0000256" key="5">
    <source>
        <dbReference type="ARBA" id="ARBA00022754"/>
    </source>
</evidence>
<dbReference type="Gene3D" id="2.60.40.1260">
    <property type="entry name" value="Lamin Tail domain"/>
    <property type="match status" value="3"/>
</dbReference>
<dbReference type="eggNOG" id="KOG0977">
    <property type="taxonomic scope" value="Eukaryota"/>
</dbReference>
<dbReference type="SUPFAM" id="SSF64593">
    <property type="entry name" value="Intermediate filament protein, coiled coil region"/>
    <property type="match status" value="4"/>
</dbReference>
<feature type="domain" description="LTD" evidence="14">
    <location>
        <begin position="941"/>
        <end position="1063"/>
    </location>
</feature>
<evidence type="ECO:0000256" key="12">
    <source>
        <dbReference type="SAM" id="Coils"/>
    </source>
</evidence>
<keyword evidence="8" id="KW-0449">Lipoprotein</keyword>
<dbReference type="GO" id="GO:0090435">
    <property type="term" value="P:protein localization to nuclear envelope"/>
    <property type="evidence" value="ECO:0007669"/>
    <property type="project" value="TreeGrafter"/>
</dbReference>
<accession>A0A151NYD0</accession>
<feature type="compositionally biased region" description="Low complexity" evidence="13">
    <location>
        <begin position="571"/>
        <end position="581"/>
    </location>
</feature>
<evidence type="ECO:0000256" key="2">
    <source>
        <dbReference type="ARBA" id="ARBA00004642"/>
    </source>
</evidence>